<evidence type="ECO:0000256" key="1">
    <source>
        <dbReference type="SAM" id="SignalP"/>
    </source>
</evidence>
<name>A0AAD9UC99_RIDPI</name>
<sequence>MLYLSCCFVVWSLTYYQLCLSQVEWPCINTKKQAKKSSYKNSGVIILTSCQVKKQYTFLDYVFGGMQINFTVAIDFTASNGDPSDSASLHFISPTASNDYQKAILAVGGVIQDYDSDKMFPALGFGAKVPPDMAVSHVFPLNFNPGNPFCAGIQGVLATYQSCIQSVELWGPTNFAPVIYHVAQFGLDAAKEGATKSYFVLLIITDGAITDMDETRAAIVYASKLPMSIIIVGVGKADFSAMSTLDGDDGVLRAPNGEPVARDIVQFVPFREVQRQPGAALARHVLAEVPQQLCAYCKTMGIVPGGVRG</sequence>
<dbReference type="GO" id="GO:0005886">
    <property type="term" value="C:plasma membrane"/>
    <property type="evidence" value="ECO:0007669"/>
    <property type="project" value="TreeGrafter"/>
</dbReference>
<protein>
    <recommendedName>
        <fullName evidence="2">VWFA domain-containing protein</fullName>
    </recommendedName>
</protein>
<dbReference type="InterPro" id="IPR045052">
    <property type="entry name" value="Copine"/>
</dbReference>
<evidence type="ECO:0000313" key="4">
    <source>
        <dbReference type="Proteomes" id="UP001209878"/>
    </source>
</evidence>
<organism evidence="3 4">
    <name type="scientific">Ridgeia piscesae</name>
    <name type="common">Tubeworm</name>
    <dbReference type="NCBI Taxonomy" id="27915"/>
    <lineage>
        <taxon>Eukaryota</taxon>
        <taxon>Metazoa</taxon>
        <taxon>Spiralia</taxon>
        <taxon>Lophotrochozoa</taxon>
        <taxon>Annelida</taxon>
        <taxon>Polychaeta</taxon>
        <taxon>Sedentaria</taxon>
        <taxon>Canalipalpata</taxon>
        <taxon>Sabellida</taxon>
        <taxon>Siboglinidae</taxon>
        <taxon>Ridgeia</taxon>
    </lineage>
</organism>
<dbReference type="SMART" id="SM00327">
    <property type="entry name" value="VWA"/>
    <property type="match status" value="1"/>
</dbReference>
<reference evidence="3" key="1">
    <citation type="journal article" date="2023" name="Mol. Biol. Evol.">
        <title>Third-Generation Sequencing Reveals the Adaptive Role of the Epigenome in Three Deep-Sea Polychaetes.</title>
        <authorList>
            <person name="Perez M."/>
            <person name="Aroh O."/>
            <person name="Sun Y."/>
            <person name="Lan Y."/>
            <person name="Juniper S.K."/>
            <person name="Young C.R."/>
            <person name="Angers B."/>
            <person name="Qian P.Y."/>
        </authorList>
    </citation>
    <scope>NUCLEOTIDE SEQUENCE</scope>
    <source>
        <strain evidence="3">R07B-5</strain>
    </source>
</reference>
<dbReference type="SUPFAM" id="SSF53300">
    <property type="entry name" value="vWA-like"/>
    <property type="match status" value="1"/>
</dbReference>
<dbReference type="EMBL" id="JAODUO010000286">
    <property type="protein sequence ID" value="KAK2184011.1"/>
    <property type="molecule type" value="Genomic_DNA"/>
</dbReference>
<dbReference type="AlphaFoldDB" id="A0AAD9UC99"/>
<keyword evidence="1" id="KW-0732">Signal</keyword>
<dbReference type="Proteomes" id="UP001209878">
    <property type="component" value="Unassembled WGS sequence"/>
</dbReference>
<accession>A0AAD9UC99</accession>
<feature type="chain" id="PRO_5042127410" description="VWFA domain-containing protein" evidence="1">
    <location>
        <begin position="22"/>
        <end position="309"/>
    </location>
</feature>
<dbReference type="InterPro" id="IPR036465">
    <property type="entry name" value="vWFA_dom_sf"/>
</dbReference>
<dbReference type="InterPro" id="IPR002035">
    <property type="entry name" value="VWF_A"/>
</dbReference>
<dbReference type="CDD" id="cd01459">
    <property type="entry name" value="vWA_copine_like"/>
    <property type="match status" value="1"/>
</dbReference>
<evidence type="ECO:0000259" key="2">
    <source>
        <dbReference type="SMART" id="SM00327"/>
    </source>
</evidence>
<feature type="signal peptide" evidence="1">
    <location>
        <begin position="1"/>
        <end position="21"/>
    </location>
</feature>
<dbReference type="Pfam" id="PF07002">
    <property type="entry name" value="Copine"/>
    <property type="match status" value="1"/>
</dbReference>
<feature type="domain" description="VWFA" evidence="2">
    <location>
        <begin position="67"/>
        <end position="269"/>
    </location>
</feature>
<keyword evidence="4" id="KW-1185">Reference proteome</keyword>
<dbReference type="PANTHER" id="PTHR10857">
    <property type="entry name" value="COPINE"/>
    <property type="match status" value="1"/>
</dbReference>
<proteinExistence type="predicted"/>
<gene>
    <name evidence="3" type="ORF">NP493_286g02086</name>
</gene>
<dbReference type="InterPro" id="IPR010734">
    <property type="entry name" value="Copine_C"/>
</dbReference>
<dbReference type="GO" id="GO:0071277">
    <property type="term" value="P:cellular response to calcium ion"/>
    <property type="evidence" value="ECO:0007669"/>
    <property type="project" value="TreeGrafter"/>
</dbReference>
<dbReference type="PANTHER" id="PTHR10857:SF102">
    <property type="entry name" value="C2 DOMAIN-CONTAINING PROTEIN"/>
    <property type="match status" value="1"/>
</dbReference>
<dbReference type="GO" id="GO:0005544">
    <property type="term" value="F:calcium-dependent phospholipid binding"/>
    <property type="evidence" value="ECO:0007669"/>
    <property type="project" value="InterPro"/>
</dbReference>
<comment type="caution">
    <text evidence="3">The sequence shown here is derived from an EMBL/GenBank/DDBJ whole genome shotgun (WGS) entry which is preliminary data.</text>
</comment>
<evidence type="ECO:0000313" key="3">
    <source>
        <dbReference type="EMBL" id="KAK2184011.1"/>
    </source>
</evidence>